<protein>
    <submittedName>
        <fullName evidence="1">Uncharacterized protein</fullName>
    </submittedName>
</protein>
<gene>
    <name evidence="1" type="ORF">L915_13070</name>
</gene>
<reference evidence="1" key="1">
    <citation type="submission" date="2013-11" db="EMBL/GenBank/DDBJ databases">
        <title>The Genome Sequence of Phytophthora parasitica CJ02B3.</title>
        <authorList>
            <consortium name="The Broad Institute Genomics Platform"/>
            <person name="Russ C."/>
            <person name="Tyler B."/>
            <person name="Panabieres F."/>
            <person name="Shan W."/>
            <person name="Tripathy S."/>
            <person name="Grunwald N."/>
            <person name="Machado M."/>
            <person name="Johnson C.S."/>
            <person name="Arredondo F."/>
            <person name="Hong C."/>
            <person name="Coffey M."/>
            <person name="Young S.K."/>
            <person name="Zeng Q."/>
            <person name="Gargeya S."/>
            <person name="Fitzgerald M."/>
            <person name="Abouelleil A."/>
            <person name="Alvarado L."/>
            <person name="Chapman S.B."/>
            <person name="Gainer-Dewar J."/>
            <person name="Goldberg J."/>
            <person name="Griggs A."/>
            <person name="Gujja S."/>
            <person name="Hansen M."/>
            <person name="Howarth C."/>
            <person name="Imamovic A."/>
            <person name="Ireland A."/>
            <person name="Larimer J."/>
            <person name="McCowan C."/>
            <person name="Murphy C."/>
            <person name="Pearson M."/>
            <person name="Poon T.W."/>
            <person name="Priest M."/>
            <person name="Roberts A."/>
            <person name="Saif S."/>
            <person name="Shea T."/>
            <person name="Sykes S."/>
            <person name="Wortman J."/>
            <person name="Nusbaum C."/>
            <person name="Birren B."/>
        </authorList>
    </citation>
    <scope>NUCLEOTIDE SEQUENCE [LARGE SCALE GENOMIC DNA]</scope>
    <source>
        <strain evidence="1">CJ02B3</strain>
    </source>
</reference>
<sequence length="105" mass="11586">MTGSRQQLVARGTGFTFVQPADKMLRNPDAMTAARQPYTQRERRFTVDELGQIIALSNTRVGTISSFHVGKVAYRNGAAVTALSLPEKTYRADVSAITQQILDQK</sequence>
<evidence type="ECO:0000313" key="1">
    <source>
        <dbReference type="EMBL" id="ETK81433.1"/>
    </source>
</evidence>
<proteinExistence type="predicted"/>
<dbReference type="AlphaFoldDB" id="W2GEH5"/>
<accession>W2GEH5</accession>
<dbReference type="Proteomes" id="UP000053236">
    <property type="component" value="Unassembled WGS sequence"/>
</dbReference>
<organism evidence="1">
    <name type="scientific">Phytophthora nicotianae</name>
    <name type="common">Potato buckeye rot agent</name>
    <name type="synonym">Phytophthora parasitica</name>
    <dbReference type="NCBI Taxonomy" id="4792"/>
    <lineage>
        <taxon>Eukaryota</taxon>
        <taxon>Sar</taxon>
        <taxon>Stramenopiles</taxon>
        <taxon>Oomycota</taxon>
        <taxon>Peronosporomycetes</taxon>
        <taxon>Peronosporales</taxon>
        <taxon>Peronosporaceae</taxon>
        <taxon>Phytophthora</taxon>
    </lineage>
</organism>
<dbReference type="EMBL" id="KI687475">
    <property type="protein sequence ID" value="ETK81433.1"/>
    <property type="molecule type" value="Genomic_DNA"/>
</dbReference>
<name>W2GEH5_PHYNI</name>